<evidence type="ECO:0000259" key="2">
    <source>
        <dbReference type="Pfam" id="PF08281"/>
    </source>
</evidence>
<protein>
    <recommendedName>
        <fullName evidence="2">RNA polymerase sigma factor 70 region 4 type 2 domain-containing protein</fullName>
    </recommendedName>
</protein>
<dbReference type="OrthoDB" id="5415741at2759"/>
<evidence type="ECO:0000313" key="4">
    <source>
        <dbReference type="Proteomes" id="UP000008181"/>
    </source>
</evidence>
<dbReference type="GO" id="GO:0003677">
    <property type="term" value="F:DNA binding"/>
    <property type="evidence" value="ECO:0007669"/>
    <property type="project" value="InterPro"/>
</dbReference>
<dbReference type="InterPro" id="IPR013249">
    <property type="entry name" value="RNA_pol_sigma70_r4_t2"/>
</dbReference>
<keyword evidence="4" id="KW-1185">Reference proteome</keyword>
<feature type="region of interest" description="Disordered" evidence="1">
    <location>
        <begin position="65"/>
        <end position="86"/>
    </location>
</feature>
<proteinExistence type="predicted"/>
<dbReference type="GO" id="GO:0006352">
    <property type="term" value="P:DNA-templated transcription initiation"/>
    <property type="evidence" value="ECO:0007669"/>
    <property type="project" value="InterPro"/>
</dbReference>
<dbReference type="EMBL" id="CP003010">
    <property type="protein sequence ID" value="AEO66501.1"/>
    <property type="molecule type" value="Genomic_DNA"/>
</dbReference>
<reference evidence="3 4" key="1">
    <citation type="journal article" date="2011" name="Nat. Biotechnol.">
        <title>Comparative genomic analysis of the thermophilic biomass-degrading fungi Myceliophthora thermophila and Thielavia terrestris.</title>
        <authorList>
            <person name="Berka R.M."/>
            <person name="Grigoriev I.V."/>
            <person name="Otillar R."/>
            <person name="Salamov A."/>
            <person name="Grimwood J."/>
            <person name="Reid I."/>
            <person name="Ishmael N."/>
            <person name="John T."/>
            <person name="Darmond C."/>
            <person name="Moisan M.-C."/>
            <person name="Henrissat B."/>
            <person name="Coutinho P.M."/>
            <person name="Lombard V."/>
            <person name="Natvig D.O."/>
            <person name="Lindquist E."/>
            <person name="Schmutz J."/>
            <person name="Lucas S."/>
            <person name="Harris P."/>
            <person name="Powlowski J."/>
            <person name="Bellemare A."/>
            <person name="Taylor D."/>
            <person name="Butler G."/>
            <person name="de Vries R.P."/>
            <person name="Allijn I.E."/>
            <person name="van den Brink J."/>
            <person name="Ushinsky S."/>
            <person name="Storms R."/>
            <person name="Powell A.J."/>
            <person name="Paulsen I.T."/>
            <person name="Elbourne L.D.H."/>
            <person name="Baker S.E."/>
            <person name="Magnuson J."/>
            <person name="LaBoissiere S."/>
            <person name="Clutterbuck A.J."/>
            <person name="Martinez D."/>
            <person name="Wogulis M."/>
            <person name="de Leon A.L."/>
            <person name="Rey M.W."/>
            <person name="Tsang A."/>
        </authorList>
    </citation>
    <scope>NUCLEOTIDE SEQUENCE [LARGE SCALE GENOMIC DNA]</scope>
    <source>
        <strain evidence="4">ATCC 38088 / NRRL 8126</strain>
    </source>
</reference>
<feature type="domain" description="RNA polymerase sigma factor 70 region 4 type 2" evidence="2">
    <location>
        <begin position="9"/>
        <end position="46"/>
    </location>
</feature>
<evidence type="ECO:0000313" key="3">
    <source>
        <dbReference type="EMBL" id="AEO66501.1"/>
    </source>
</evidence>
<organism evidence="3 4">
    <name type="scientific">Thermothielavioides terrestris (strain ATCC 38088 / NRRL 8126)</name>
    <name type="common">Thielavia terrestris</name>
    <dbReference type="NCBI Taxonomy" id="578455"/>
    <lineage>
        <taxon>Eukaryota</taxon>
        <taxon>Fungi</taxon>
        <taxon>Dikarya</taxon>
        <taxon>Ascomycota</taxon>
        <taxon>Pezizomycotina</taxon>
        <taxon>Sordariomycetes</taxon>
        <taxon>Sordariomycetidae</taxon>
        <taxon>Sordariales</taxon>
        <taxon>Chaetomiaceae</taxon>
        <taxon>Thermothielavioides</taxon>
        <taxon>Thermothielavioides terrestris</taxon>
    </lineage>
</organism>
<gene>
    <name evidence="3" type="ORF">THITE_2114632</name>
</gene>
<dbReference type="GeneID" id="11518469"/>
<accession>G2R104</accession>
<dbReference type="HOGENOM" id="CLU_033666_7_2_1"/>
<dbReference type="STRING" id="578455.G2R104"/>
<dbReference type="RefSeq" id="XP_003652837.1">
    <property type="nucleotide sequence ID" value="XM_003652789.1"/>
</dbReference>
<dbReference type="Pfam" id="PF08281">
    <property type="entry name" value="Sigma70_r4_2"/>
    <property type="match status" value="1"/>
</dbReference>
<dbReference type="eggNOG" id="ENOG502SYDN">
    <property type="taxonomic scope" value="Eukaryota"/>
</dbReference>
<dbReference type="GO" id="GO:0016987">
    <property type="term" value="F:sigma factor activity"/>
    <property type="evidence" value="ECO:0007669"/>
    <property type="project" value="InterPro"/>
</dbReference>
<name>G2R104_THETT</name>
<sequence length="86" mass="9419">MPHYDIATRAQALTLKLILQLSNAEIEELTGLSSRTVNSIATKALERGFDPNARPVLILDKHVCDAPRTGRPSKRKVNQDADAAQP</sequence>
<evidence type="ECO:0000256" key="1">
    <source>
        <dbReference type="SAM" id="MobiDB-lite"/>
    </source>
</evidence>
<dbReference type="Proteomes" id="UP000008181">
    <property type="component" value="Chromosome 2"/>
</dbReference>
<dbReference type="AlphaFoldDB" id="G2R104"/>
<dbReference type="KEGG" id="ttt:THITE_2114632"/>